<keyword evidence="3" id="KW-1185">Reference proteome</keyword>
<gene>
    <name evidence="2" type="ORF">A9B99_22520</name>
</gene>
<evidence type="ECO:0000313" key="2">
    <source>
        <dbReference type="EMBL" id="OAT76809.1"/>
    </source>
</evidence>
<dbReference type="AlphaFoldDB" id="A0A1B7L351"/>
<proteinExistence type="predicted"/>
<protein>
    <submittedName>
        <fullName evidence="2">Uncharacterized protein</fullName>
    </submittedName>
</protein>
<dbReference type="EMBL" id="LYRP01000013">
    <property type="protein sequence ID" value="OAT76809.1"/>
    <property type="molecule type" value="Genomic_DNA"/>
</dbReference>
<reference evidence="3" key="1">
    <citation type="submission" date="2016-05" db="EMBL/GenBank/DDBJ databases">
        <authorList>
            <person name="Behera P."/>
            <person name="Vaishampayan P."/>
            <person name="Singh N."/>
            <person name="Raina V."/>
            <person name="Suar M."/>
            <person name="Pattnaik A."/>
            <person name="Rastogi G."/>
        </authorList>
    </citation>
    <scope>NUCLEOTIDE SEQUENCE [LARGE SCALE GENOMIC DNA]</scope>
    <source>
        <strain evidence="3">MP23</strain>
    </source>
</reference>
<comment type="caution">
    <text evidence="2">The sequence shown here is derived from an EMBL/GenBank/DDBJ whole genome shotgun (WGS) entry which is preliminary data.</text>
</comment>
<organism evidence="2 3">
    <name type="scientific">Mangrovibacter phragmitis</name>
    <dbReference type="NCBI Taxonomy" id="1691903"/>
    <lineage>
        <taxon>Bacteria</taxon>
        <taxon>Pseudomonadati</taxon>
        <taxon>Pseudomonadota</taxon>
        <taxon>Gammaproteobacteria</taxon>
        <taxon>Enterobacterales</taxon>
        <taxon>Enterobacteriaceae</taxon>
        <taxon>Mangrovibacter</taxon>
    </lineage>
</organism>
<accession>A0A1B7L351</accession>
<name>A0A1B7L351_9ENTR</name>
<sequence>MRVLSILLFATLSKNAVVKMIGPKYGRKSNLNEIYLIALSRVLVTIKSGTEYSVAMKNSFDGDGEELSDSGITISPPYTH</sequence>
<evidence type="ECO:0000313" key="3">
    <source>
        <dbReference type="Proteomes" id="UP000078225"/>
    </source>
</evidence>
<feature type="region of interest" description="Disordered" evidence="1">
    <location>
        <begin position="61"/>
        <end position="80"/>
    </location>
</feature>
<evidence type="ECO:0000256" key="1">
    <source>
        <dbReference type="SAM" id="MobiDB-lite"/>
    </source>
</evidence>
<feature type="compositionally biased region" description="Polar residues" evidence="1">
    <location>
        <begin position="70"/>
        <end position="80"/>
    </location>
</feature>
<dbReference type="Proteomes" id="UP000078225">
    <property type="component" value="Unassembled WGS sequence"/>
</dbReference>